<dbReference type="PANTHER" id="PTHR10252">
    <property type="entry name" value="HISTONE-LIKE TRANSCRIPTION FACTOR CCAAT-RELATED"/>
    <property type="match status" value="1"/>
</dbReference>
<dbReference type="InterPro" id="IPR003958">
    <property type="entry name" value="CBFA_NFYB_domain"/>
</dbReference>
<accession>A0AAN8FY07</accession>
<organism evidence="5 6">
    <name type="scientific">Trichostrongylus colubriformis</name>
    <name type="common">Black scour worm</name>
    <dbReference type="NCBI Taxonomy" id="6319"/>
    <lineage>
        <taxon>Eukaryota</taxon>
        <taxon>Metazoa</taxon>
        <taxon>Ecdysozoa</taxon>
        <taxon>Nematoda</taxon>
        <taxon>Chromadorea</taxon>
        <taxon>Rhabditida</taxon>
        <taxon>Rhabditina</taxon>
        <taxon>Rhabditomorpha</taxon>
        <taxon>Strongyloidea</taxon>
        <taxon>Trichostrongylidae</taxon>
        <taxon>Trichostrongylus</taxon>
    </lineage>
</organism>
<dbReference type="SUPFAM" id="SSF47113">
    <property type="entry name" value="Histone-fold"/>
    <property type="match status" value="1"/>
</dbReference>
<reference evidence="5 6" key="1">
    <citation type="submission" date="2019-10" db="EMBL/GenBank/DDBJ databases">
        <title>Assembly and Annotation for the nematode Trichostrongylus colubriformis.</title>
        <authorList>
            <person name="Martin J."/>
        </authorList>
    </citation>
    <scope>NUCLEOTIDE SEQUENCE [LARGE SCALE GENOMIC DNA]</scope>
    <source>
        <strain evidence="5">G859</strain>
        <tissue evidence="5">Whole worm</tissue>
    </source>
</reference>
<sequence>SLQIMSTEADSISQEHIQIDELLNCSLPTSRVKKICRLDPDLSMIGSDAVLFITKAAELFVAELAKASYTQAVLEKRKTIQTKDIDRAIASKTNFEFLDGTLTDWPEPESTKGISQTASCTGVEVIAEENVENNEEDAVEESATLEEEEGIVDAEEDVEETATDYEVAENANSSNIDMFE</sequence>
<dbReference type="EMBL" id="WIXE01000826">
    <property type="protein sequence ID" value="KAK5986257.1"/>
    <property type="molecule type" value="Genomic_DNA"/>
</dbReference>
<feature type="compositionally biased region" description="Acidic residues" evidence="3">
    <location>
        <begin position="132"/>
        <end position="167"/>
    </location>
</feature>
<feature type="region of interest" description="Disordered" evidence="3">
    <location>
        <begin position="132"/>
        <end position="180"/>
    </location>
</feature>
<dbReference type="InterPro" id="IPR009072">
    <property type="entry name" value="Histone-fold"/>
</dbReference>
<comment type="caution">
    <text evidence="5">The sequence shown here is derived from an EMBL/GenBank/DDBJ whole genome shotgun (WGS) entry which is preliminary data.</text>
</comment>
<feature type="compositionally biased region" description="Polar residues" evidence="3">
    <location>
        <begin position="170"/>
        <end position="180"/>
    </location>
</feature>
<protein>
    <recommendedName>
        <fullName evidence="4">Transcription factor CBF/NF-Y/archaeal histone domain-containing protein</fullName>
    </recommendedName>
</protein>
<name>A0AAN8FY07_TRICO</name>
<dbReference type="Pfam" id="PF00808">
    <property type="entry name" value="CBFD_NFYB_HMF"/>
    <property type="match status" value="1"/>
</dbReference>
<dbReference type="CDD" id="cd22929">
    <property type="entry name" value="HFD_POLE4-like"/>
    <property type="match status" value="1"/>
</dbReference>
<dbReference type="AlphaFoldDB" id="A0AAN8FY07"/>
<keyword evidence="6" id="KW-1185">Reference proteome</keyword>
<comment type="subcellular location">
    <subcellularLocation>
        <location evidence="1">Nucleus</location>
    </subcellularLocation>
</comment>
<feature type="domain" description="Transcription factor CBF/NF-Y/archaeal histone" evidence="4">
    <location>
        <begin position="26"/>
        <end position="89"/>
    </location>
</feature>
<keyword evidence="2" id="KW-0539">Nucleus</keyword>
<evidence type="ECO:0000256" key="2">
    <source>
        <dbReference type="ARBA" id="ARBA00023242"/>
    </source>
</evidence>
<dbReference type="GO" id="GO:0006261">
    <property type="term" value="P:DNA-templated DNA replication"/>
    <property type="evidence" value="ECO:0007669"/>
    <property type="project" value="TreeGrafter"/>
</dbReference>
<evidence type="ECO:0000313" key="5">
    <source>
        <dbReference type="EMBL" id="KAK5986257.1"/>
    </source>
</evidence>
<evidence type="ECO:0000256" key="1">
    <source>
        <dbReference type="ARBA" id="ARBA00004123"/>
    </source>
</evidence>
<evidence type="ECO:0000259" key="4">
    <source>
        <dbReference type="Pfam" id="PF00808"/>
    </source>
</evidence>
<dbReference type="GO" id="GO:0046982">
    <property type="term" value="F:protein heterodimerization activity"/>
    <property type="evidence" value="ECO:0007669"/>
    <property type="project" value="InterPro"/>
</dbReference>
<feature type="non-terminal residue" evidence="5">
    <location>
        <position position="1"/>
    </location>
</feature>
<proteinExistence type="predicted"/>
<gene>
    <name evidence="5" type="ORF">GCK32_012297</name>
</gene>
<dbReference type="InterPro" id="IPR050568">
    <property type="entry name" value="Transcr_DNA_Rep_Reg"/>
</dbReference>
<dbReference type="GO" id="GO:0008622">
    <property type="term" value="C:epsilon DNA polymerase complex"/>
    <property type="evidence" value="ECO:0007669"/>
    <property type="project" value="TreeGrafter"/>
</dbReference>
<evidence type="ECO:0000256" key="3">
    <source>
        <dbReference type="SAM" id="MobiDB-lite"/>
    </source>
</evidence>
<dbReference type="Gene3D" id="1.10.20.10">
    <property type="entry name" value="Histone, subunit A"/>
    <property type="match status" value="1"/>
</dbReference>
<dbReference type="Proteomes" id="UP001331761">
    <property type="component" value="Unassembled WGS sequence"/>
</dbReference>
<evidence type="ECO:0000313" key="6">
    <source>
        <dbReference type="Proteomes" id="UP001331761"/>
    </source>
</evidence>
<dbReference type="PANTHER" id="PTHR10252:SF79">
    <property type="entry name" value="DNA POLYMERASE EPSILON SUBUNIT 4"/>
    <property type="match status" value="1"/>
</dbReference>